<dbReference type="GO" id="GO:0008479">
    <property type="term" value="F:tRNA-guanosine(34) queuine transglycosylase activity"/>
    <property type="evidence" value="ECO:0007669"/>
    <property type="project" value="UniProtKB-UniRule"/>
</dbReference>
<evidence type="ECO:0000256" key="1">
    <source>
        <dbReference type="ARBA" id="ARBA00004691"/>
    </source>
</evidence>
<gene>
    <name evidence="7" type="primary">tgt</name>
    <name evidence="9" type="ORF">ATZ36_17860</name>
</gene>
<dbReference type="InterPro" id="IPR036511">
    <property type="entry name" value="TGT-like_sf"/>
</dbReference>
<dbReference type="GO" id="GO:0008616">
    <property type="term" value="P:tRNA queuosine(34) biosynthetic process"/>
    <property type="evidence" value="ECO:0007669"/>
    <property type="project" value="UniProtKB-UniRule"/>
</dbReference>
<evidence type="ECO:0000256" key="6">
    <source>
        <dbReference type="ARBA" id="ARBA00050112"/>
    </source>
</evidence>
<feature type="binding site" evidence="7">
    <location>
        <position position="221"/>
    </location>
    <ligand>
        <name>substrate</name>
    </ligand>
</feature>
<keyword evidence="2 7" id="KW-0328">Glycosyltransferase</keyword>
<dbReference type="SUPFAM" id="SSF51713">
    <property type="entry name" value="tRNA-guanine transglycosylase"/>
    <property type="match status" value="1"/>
</dbReference>
<proteinExistence type="inferred from homology"/>
<comment type="caution">
    <text evidence="9">The sequence shown here is derived from an EMBL/GenBank/DDBJ whole genome shotgun (WGS) entry which is preliminary data.</text>
</comment>
<evidence type="ECO:0000256" key="7">
    <source>
        <dbReference type="HAMAP-Rule" id="MF_00168"/>
    </source>
</evidence>
<comment type="catalytic activity">
    <reaction evidence="6 7">
        <text>7-aminomethyl-7-carbaguanine + guanosine(34) in tRNA = 7-aminomethyl-7-carbaguanosine(34) in tRNA + guanine</text>
        <dbReference type="Rhea" id="RHEA:24104"/>
        <dbReference type="Rhea" id="RHEA-COMP:10341"/>
        <dbReference type="Rhea" id="RHEA-COMP:10342"/>
        <dbReference type="ChEBI" id="CHEBI:16235"/>
        <dbReference type="ChEBI" id="CHEBI:58703"/>
        <dbReference type="ChEBI" id="CHEBI:74269"/>
        <dbReference type="ChEBI" id="CHEBI:82833"/>
        <dbReference type="EC" id="2.4.2.29"/>
    </reaction>
</comment>
<dbReference type="NCBIfam" id="TIGR00449">
    <property type="entry name" value="tgt_general"/>
    <property type="match status" value="1"/>
</dbReference>
<evidence type="ECO:0000313" key="9">
    <source>
        <dbReference type="EMBL" id="OEG70832.1"/>
    </source>
</evidence>
<comment type="cofactor">
    <cofactor evidence="7">
        <name>Zn(2+)</name>
        <dbReference type="ChEBI" id="CHEBI:29105"/>
    </cofactor>
    <text evidence="7">Binds 1 zinc ion per subunit.</text>
</comment>
<organism evidence="9 10">
    <name type="scientific">Endomicrobium trichonymphae</name>
    <dbReference type="NCBI Taxonomy" id="1408204"/>
    <lineage>
        <taxon>Bacteria</taxon>
        <taxon>Pseudomonadati</taxon>
        <taxon>Elusimicrobiota</taxon>
        <taxon>Endomicrobiia</taxon>
        <taxon>Endomicrobiales</taxon>
        <taxon>Endomicrobiaceae</taxon>
        <taxon>Candidatus Endomicrobiellum</taxon>
    </lineage>
</organism>
<dbReference type="InterPro" id="IPR004803">
    <property type="entry name" value="TGT"/>
</dbReference>
<comment type="function">
    <text evidence="7">Catalyzes the base-exchange of a guanine (G) residue with the queuine precursor 7-aminomethyl-7-deazaguanine (PreQ1) at position 34 (anticodon wobble position) in tRNAs with GU(N) anticodons (tRNA-Asp, -Asn, -His and -Tyr). Catalysis occurs through a double-displacement mechanism. The nucleophile active site attacks the C1' of nucleotide 34 to detach the guanine base from the RNA, forming a covalent enzyme-RNA intermediate. The proton acceptor active site deprotonates the incoming PreQ1, allowing a nucleophilic attack on the C1' of the ribose to form the product. After dissociation, two additional enzymatic reactions on the tRNA convert PreQ1 to queuine (Q), resulting in the hypermodified nucleoside queuosine (7-(((4,5-cis-dihydroxy-2-cyclopenten-1-yl)amino)methyl)-7-deazaguanosine).</text>
</comment>
<dbReference type="EC" id="2.4.2.29" evidence="7"/>
<dbReference type="InterPro" id="IPR002616">
    <property type="entry name" value="tRNA_ribo_trans-like"/>
</dbReference>
<comment type="similarity">
    <text evidence="7">Belongs to the queuine tRNA-ribosyltransferase family.</text>
</comment>
<feature type="binding site" evidence="7">
    <location>
        <position position="194"/>
    </location>
    <ligand>
        <name>substrate</name>
    </ligand>
</feature>
<dbReference type="GO" id="GO:0046872">
    <property type="term" value="F:metal ion binding"/>
    <property type="evidence" value="ECO:0007669"/>
    <property type="project" value="UniProtKB-KW"/>
</dbReference>
<dbReference type="Proteomes" id="UP000095237">
    <property type="component" value="Unassembled WGS sequence"/>
</dbReference>
<reference evidence="9 10" key="1">
    <citation type="submission" date="2015-11" db="EMBL/GenBank/DDBJ databases">
        <title>Evidence for parallel genomic evolution in an endosymbiosis of termite gut flagellates.</title>
        <authorList>
            <person name="Zheng H."/>
        </authorList>
    </citation>
    <scope>NUCLEOTIDE SEQUENCE [LARGE SCALE GENOMIC DNA]</scope>
    <source>
        <strain evidence="9 10">CET450</strain>
    </source>
</reference>
<feature type="active site" description="Nucleophile" evidence="7">
    <location>
        <position position="271"/>
    </location>
</feature>
<protein>
    <recommendedName>
        <fullName evidence="7">Queuine tRNA-ribosyltransferase</fullName>
        <ecNumber evidence="7">2.4.2.29</ecNumber>
    </recommendedName>
    <alternativeName>
        <fullName evidence="7">Guanine insertion enzyme</fullName>
    </alternativeName>
    <alternativeName>
        <fullName evidence="7">tRNA-guanine transglycosylase</fullName>
    </alternativeName>
</protein>
<accession>A0A1E5IJZ9</accession>
<feature type="region of interest" description="RNA binding; important for wobble base 34 recognition" evidence="7">
    <location>
        <begin position="276"/>
        <end position="280"/>
    </location>
</feature>
<name>A0A1E5IJZ9_ENDTX</name>
<keyword evidence="3 7" id="KW-0808">Transferase</keyword>
<feature type="binding site" evidence="7">
    <location>
        <position position="314"/>
    </location>
    <ligand>
        <name>Zn(2+)</name>
        <dbReference type="ChEBI" id="CHEBI:29105"/>
    </ligand>
</feature>
<feature type="binding site" evidence="7">
    <location>
        <position position="309"/>
    </location>
    <ligand>
        <name>Zn(2+)</name>
        <dbReference type="ChEBI" id="CHEBI:29105"/>
    </ligand>
</feature>
<evidence type="ECO:0000256" key="5">
    <source>
        <dbReference type="ARBA" id="ARBA00022785"/>
    </source>
</evidence>
<comment type="pathway">
    <text evidence="1 7">tRNA modification; tRNA-queuosine biosynthesis.</text>
</comment>
<keyword evidence="4 7" id="KW-0819">tRNA processing</keyword>
<evidence type="ECO:0000256" key="4">
    <source>
        <dbReference type="ARBA" id="ARBA00022694"/>
    </source>
</evidence>
<dbReference type="FunFam" id="3.20.20.105:FF:000001">
    <property type="entry name" value="Queuine tRNA-ribosyltransferase"/>
    <property type="match status" value="1"/>
</dbReference>
<evidence type="ECO:0000259" key="8">
    <source>
        <dbReference type="Pfam" id="PF01702"/>
    </source>
</evidence>
<keyword evidence="5 7" id="KW-0671">Queuosine biosynthesis</keyword>
<dbReference type="GO" id="GO:0005829">
    <property type="term" value="C:cytosol"/>
    <property type="evidence" value="ECO:0007669"/>
    <property type="project" value="TreeGrafter"/>
</dbReference>
<dbReference type="Pfam" id="PF01702">
    <property type="entry name" value="TGT"/>
    <property type="match status" value="1"/>
</dbReference>
<feature type="binding site" evidence="7">
    <location>
        <begin position="94"/>
        <end position="98"/>
    </location>
    <ligand>
        <name>substrate</name>
    </ligand>
</feature>
<dbReference type="EMBL" id="LNVX01000291">
    <property type="protein sequence ID" value="OEG70832.1"/>
    <property type="molecule type" value="Genomic_DNA"/>
</dbReference>
<dbReference type="Gene3D" id="3.20.20.105">
    <property type="entry name" value="Queuine tRNA-ribosyltransferase-like"/>
    <property type="match status" value="1"/>
</dbReference>
<dbReference type="HAMAP" id="MF_00168">
    <property type="entry name" value="Q_tRNA_Tgt"/>
    <property type="match status" value="1"/>
</dbReference>
<sequence length="386" mass="43812">MECGSYQLIKKSSECRARRGKVYTARGVIDTPVFMPVGTHGSVKGVAAEFLKSSGAQIILANSYHLYLRPGTEVIKKAGGIQKFNSWNSPMLTDSGGFQMFSLSDIRKITKDGAEFQSHIDGSKHFFSPEKSMQVQKDIGADIIMCFDDCAPYCSDYEYAKNSMELSLKWAKRCKEEFYKDDSYKTQSLFGIIQGSVYNDLRIRSAREMLNVGFTGYAIGGLSIGEPKKDMHSVLKNVLPVIPENKARYLMGVGMPEDLWECVERGIDMFDCVIPTRNGRNGQVFTSLGKINLRNAEFKKDFSSLDPNCACPACTGYSKAYLNHLIRSREILYLSLLSLHNIYFMVDLMLKIRKSLKNDTFFKSKKEFFEKYYSRDKFSRNLCSKK</sequence>
<dbReference type="UniPathway" id="UPA00392"/>
<dbReference type="AlphaFoldDB" id="A0A1E5IJZ9"/>
<evidence type="ECO:0000256" key="2">
    <source>
        <dbReference type="ARBA" id="ARBA00022676"/>
    </source>
</evidence>
<keyword evidence="7" id="KW-0479">Metal-binding</keyword>
<evidence type="ECO:0000256" key="3">
    <source>
        <dbReference type="ARBA" id="ARBA00022679"/>
    </source>
</evidence>
<keyword evidence="10" id="KW-1185">Reference proteome</keyword>
<feature type="active site" description="Proton acceptor" evidence="7">
    <location>
        <position position="94"/>
    </location>
</feature>
<keyword evidence="7" id="KW-0862">Zinc</keyword>
<dbReference type="PANTHER" id="PTHR46499">
    <property type="entry name" value="QUEUINE TRNA-RIBOSYLTRANSFERASE"/>
    <property type="match status" value="1"/>
</dbReference>
<feature type="domain" description="tRNA-guanine(15) transglycosylase-like" evidence="8">
    <location>
        <begin position="16"/>
        <end position="373"/>
    </location>
</feature>
<feature type="region of interest" description="RNA binding" evidence="7">
    <location>
        <begin position="252"/>
        <end position="258"/>
    </location>
</feature>
<dbReference type="PANTHER" id="PTHR46499:SF1">
    <property type="entry name" value="QUEUINE TRNA-RIBOSYLTRANSFERASE"/>
    <property type="match status" value="1"/>
</dbReference>
<feature type="binding site" evidence="7">
    <location>
        <position position="311"/>
    </location>
    <ligand>
        <name>Zn(2+)</name>
        <dbReference type="ChEBI" id="CHEBI:29105"/>
    </ligand>
</feature>
<feature type="binding site" evidence="7">
    <location>
        <position position="148"/>
    </location>
    <ligand>
        <name>substrate</name>
    </ligand>
</feature>
<evidence type="ECO:0000313" key="10">
    <source>
        <dbReference type="Proteomes" id="UP000095237"/>
    </source>
</evidence>
<dbReference type="InterPro" id="IPR050076">
    <property type="entry name" value="ArchSynthase1/Queuine_TRR"/>
</dbReference>
<comment type="subunit">
    <text evidence="7">Homodimer. Within each dimer, one monomer is responsible for RNA recognition and catalysis, while the other monomer binds to the replacement base PreQ1.</text>
</comment>
<feature type="binding site" evidence="7">
    <location>
        <position position="340"/>
    </location>
    <ligand>
        <name>Zn(2+)</name>
        <dbReference type="ChEBI" id="CHEBI:29105"/>
    </ligand>
</feature>
<dbReference type="NCBIfam" id="TIGR00430">
    <property type="entry name" value="Q_tRNA_tgt"/>
    <property type="match status" value="1"/>
</dbReference>